<evidence type="ECO:0000313" key="5">
    <source>
        <dbReference type="EMBL" id="GHF32218.1"/>
    </source>
</evidence>
<evidence type="ECO:0000313" key="6">
    <source>
        <dbReference type="Proteomes" id="UP000619376"/>
    </source>
</evidence>
<evidence type="ECO:0000256" key="1">
    <source>
        <dbReference type="ARBA" id="ARBA00022722"/>
    </source>
</evidence>
<feature type="compositionally biased region" description="Low complexity" evidence="3">
    <location>
        <begin position="30"/>
        <end position="47"/>
    </location>
</feature>
<gene>
    <name evidence="5" type="ORF">GCM10017781_06040</name>
</gene>
<keyword evidence="2" id="KW-0378">Hydrolase</keyword>
<evidence type="ECO:0000256" key="4">
    <source>
        <dbReference type="SAM" id="SignalP"/>
    </source>
</evidence>
<dbReference type="Gene3D" id="3.10.450.30">
    <property type="entry name" value="Microbial ribonucleases"/>
    <property type="match status" value="1"/>
</dbReference>
<dbReference type="PROSITE" id="PS51257">
    <property type="entry name" value="PROKAR_LIPOPROTEIN"/>
    <property type="match status" value="1"/>
</dbReference>
<comment type="caution">
    <text evidence="5">The sequence shown here is derived from an EMBL/GenBank/DDBJ whole genome shotgun (WGS) entry which is preliminary data.</text>
</comment>
<sequence length="154" mass="16207">MLTGVRRSIPLLALLITLLGACAGPSRPQGSGATTGATSAPGTASSTRAPQPARDPDSGLRWIARSDLPREAGPVLTRIAQGGPFRSARDGVTFANREGILPRAARGTYREYTVPTPGASDRGARRIVCAGAPRSTAECYYTADHYASFRRIQP</sequence>
<feature type="region of interest" description="Disordered" evidence="3">
    <location>
        <begin position="26"/>
        <end position="61"/>
    </location>
</feature>
<dbReference type="InterPro" id="IPR000026">
    <property type="entry name" value="N1-like"/>
</dbReference>
<keyword evidence="4" id="KW-0732">Signal</keyword>
<dbReference type="Pfam" id="PF00545">
    <property type="entry name" value="Ribonuclease"/>
    <property type="match status" value="1"/>
</dbReference>
<keyword evidence="1" id="KW-0540">Nuclease</keyword>
<dbReference type="SUPFAM" id="SSF53933">
    <property type="entry name" value="Microbial ribonucleases"/>
    <property type="match status" value="1"/>
</dbReference>
<dbReference type="EMBL" id="BNAJ01000001">
    <property type="protein sequence ID" value="GHF32218.1"/>
    <property type="molecule type" value="Genomic_DNA"/>
</dbReference>
<evidence type="ECO:0000256" key="2">
    <source>
        <dbReference type="ARBA" id="ARBA00022801"/>
    </source>
</evidence>
<organism evidence="5 6">
    <name type="scientific">Deinococcus metalli</name>
    <dbReference type="NCBI Taxonomy" id="1141878"/>
    <lineage>
        <taxon>Bacteria</taxon>
        <taxon>Thermotogati</taxon>
        <taxon>Deinococcota</taxon>
        <taxon>Deinococci</taxon>
        <taxon>Deinococcales</taxon>
        <taxon>Deinococcaceae</taxon>
        <taxon>Deinococcus</taxon>
    </lineage>
</organism>
<dbReference type="Proteomes" id="UP000619376">
    <property type="component" value="Unassembled WGS sequence"/>
</dbReference>
<feature type="signal peptide" evidence="4">
    <location>
        <begin position="1"/>
        <end position="23"/>
    </location>
</feature>
<reference evidence="6" key="1">
    <citation type="journal article" date="2019" name="Int. J. Syst. Evol. Microbiol.">
        <title>The Global Catalogue of Microorganisms (GCM) 10K type strain sequencing project: providing services to taxonomists for standard genome sequencing and annotation.</title>
        <authorList>
            <consortium name="The Broad Institute Genomics Platform"/>
            <consortium name="The Broad Institute Genome Sequencing Center for Infectious Disease"/>
            <person name="Wu L."/>
            <person name="Ma J."/>
        </authorList>
    </citation>
    <scope>NUCLEOTIDE SEQUENCE [LARGE SCALE GENOMIC DNA]</scope>
    <source>
        <strain evidence="6">CGMCC 1.18437</strain>
    </source>
</reference>
<protein>
    <submittedName>
        <fullName evidence="5">Uncharacterized protein</fullName>
    </submittedName>
</protein>
<keyword evidence="6" id="KW-1185">Reference proteome</keyword>
<accession>A0ABQ3JJ25</accession>
<proteinExistence type="predicted"/>
<name>A0ABQ3JJ25_9DEIO</name>
<evidence type="ECO:0000256" key="3">
    <source>
        <dbReference type="SAM" id="MobiDB-lite"/>
    </source>
</evidence>
<feature type="chain" id="PRO_5045158526" evidence="4">
    <location>
        <begin position="24"/>
        <end position="154"/>
    </location>
</feature>
<dbReference type="InterPro" id="IPR016191">
    <property type="entry name" value="Ribonuclease/ribotoxin"/>
</dbReference>